<dbReference type="InterPro" id="IPR039421">
    <property type="entry name" value="Type_1_exporter"/>
</dbReference>
<feature type="domain" description="ABC transporter" evidence="9">
    <location>
        <begin position="340"/>
        <end position="579"/>
    </location>
</feature>
<feature type="domain" description="ABC transmembrane type-1" evidence="10">
    <location>
        <begin position="42"/>
        <end position="303"/>
    </location>
</feature>
<keyword evidence="4" id="KW-0547">Nucleotide-binding</keyword>
<keyword evidence="2" id="KW-0813">Transport</keyword>
<reference evidence="11 12" key="1">
    <citation type="submission" date="2019-08" db="EMBL/GenBank/DDBJ databases">
        <title>In-depth cultivation of the pig gut microbiome towards novel bacterial diversity and tailored functional studies.</title>
        <authorList>
            <person name="Wylensek D."/>
            <person name="Hitch T.C.A."/>
            <person name="Clavel T."/>
        </authorList>
    </citation>
    <scope>NUCLEOTIDE SEQUENCE [LARGE SCALE GENOMIC DNA]</scope>
    <source>
        <strain evidence="11 12">WCA-SAB-591-4A-A</strain>
    </source>
</reference>
<sequence>MGRLKYVFLLSEYINNYKAKMFFCIVIHSLYKMMPICLGFETAFIISTAFSGNLHYPERHFFIVLGMIISTALLNYLDILVSHDVAYKILTELRNLSYEKMAQISPAGLDGEKSGNIMSIVLEDIEILEWFYAHSIIQIFVAIILPTLALVIMSYFSGYISVLLLLFILLMVSIPYMSRKRSDNQGIKIQSKLGSLNAIIIDGIQGIKDIVTFQWQKEYFRRMYESNDDYNLSFYEYSKRSSSEVATINLLIGISSVASTLIIIYFSHIGKYSSQWILPLISLSTLIYAPLQETLSMSSNYGRIFGAANRVFDFLQTQPIVSDDGKIKCNCVADTFKNKILFDNVFFSYEDKASGKKNDVLKGMSFEVKEGETVVLVGSSGCGKTTCSKLLQRFWDVEKGGIYINNINIKDIDLSELRKLITVIPQDVYLFNRSIKDNLRLANKNASDDDIITALKNANAIDFVDNLKFGVETFVGERGMRLSGGEKQRLSIAQAFLKDSLILVMDEVTANLDYNNENIINQSLEKLKRNKITLMIAHRLSTIKTADRIVYIKDGICAAEGSFCELMENNEDFRALIGDVNNS</sequence>
<dbReference type="EMBL" id="VUNE01000001">
    <property type="protein sequence ID" value="MST61663.1"/>
    <property type="molecule type" value="Genomic_DNA"/>
</dbReference>
<dbReference type="InterPro" id="IPR036640">
    <property type="entry name" value="ABC1_TM_sf"/>
</dbReference>
<dbReference type="Gene3D" id="3.40.50.300">
    <property type="entry name" value="P-loop containing nucleotide triphosphate hydrolases"/>
    <property type="match status" value="1"/>
</dbReference>
<accession>A0A6N7XDN5</accession>
<dbReference type="Gene3D" id="1.20.1560.10">
    <property type="entry name" value="ABC transporter type 1, transmembrane domain"/>
    <property type="match status" value="1"/>
</dbReference>
<feature type="transmembrane region" description="Helical" evidence="8">
    <location>
        <begin position="61"/>
        <end position="81"/>
    </location>
</feature>
<dbReference type="Proteomes" id="UP000440713">
    <property type="component" value="Unassembled WGS sequence"/>
</dbReference>
<dbReference type="PROSITE" id="PS00211">
    <property type="entry name" value="ABC_TRANSPORTER_1"/>
    <property type="match status" value="1"/>
</dbReference>
<evidence type="ECO:0000256" key="4">
    <source>
        <dbReference type="ARBA" id="ARBA00022741"/>
    </source>
</evidence>
<evidence type="ECO:0000256" key="8">
    <source>
        <dbReference type="SAM" id="Phobius"/>
    </source>
</evidence>
<dbReference type="GO" id="GO:0015421">
    <property type="term" value="F:ABC-type oligopeptide transporter activity"/>
    <property type="evidence" value="ECO:0007669"/>
    <property type="project" value="TreeGrafter"/>
</dbReference>
<gene>
    <name evidence="11" type="ORF">FYJ71_01570</name>
</gene>
<dbReference type="SMART" id="SM00382">
    <property type="entry name" value="AAA"/>
    <property type="match status" value="1"/>
</dbReference>
<feature type="transmembrane region" description="Helical" evidence="8">
    <location>
        <begin position="21"/>
        <end position="49"/>
    </location>
</feature>
<protein>
    <submittedName>
        <fullName evidence="11">ABC transporter ATP-binding protein</fullName>
    </submittedName>
</protein>
<evidence type="ECO:0000313" key="12">
    <source>
        <dbReference type="Proteomes" id="UP000440713"/>
    </source>
</evidence>
<feature type="transmembrane region" description="Helical" evidence="8">
    <location>
        <begin position="159"/>
        <end position="178"/>
    </location>
</feature>
<dbReference type="SUPFAM" id="SSF90123">
    <property type="entry name" value="ABC transporter transmembrane region"/>
    <property type="match status" value="1"/>
</dbReference>
<dbReference type="GO" id="GO:0005737">
    <property type="term" value="C:cytoplasm"/>
    <property type="evidence" value="ECO:0007669"/>
    <property type="project" value="UniProtKB-ARBA"/>
</dbReference>
<comment type="caution">
    <text evidence="11">The sequence shown here is derived from an EMBL/GenBank/DDBJ whole genome shotgun (WGS) entry which is preliminary data.</text>
</comment>
<dbReference type="AlphaFoldDB" id="A0A6N7XDN5"/>
<dbReference type="InterPro" id="IPR011527">
    <property type="entry name" value="ABC1_TM_dom"/>
</dbReference>
<evidence type="ECO:0000256" key="5">
    <source>
        <dbReference type="ARBA" id="ARBA00022840"/>
    </source>
</evidence>
<dbReference type="FunFam" id="3.40.50.300:FF:000604">
    <property type="entry name" value="ABC transporter B family member 28"/>
    <property type="match status" value="1"/>
</dbReference>
<evidence type="ECO:0000256" key="6">
    <source>
        <dbReference type="ARBA" id="ARBA00022989"/>
    </source>
</evidence>
<keyword evidence="12" id="KW-1185">Reference proteome</keyword>
<dbReference type="InterPro" id="IPR017871">
    <property type="entry name" value="ABC_transporter-like_CS"/>
</dbReference>
<evidence type="ECO:0000256" key="1">
    <source>
        <dbReference type="ARBA" id="ARBA00004651"/>
    </source>
</evidence>
<evidence type="ECO:0000256" key="2">
    <source>
        <dbReference type="ARBA" id="ARBA00022448"/>
    </source>
</evidence>
<evidence type="ECO:0000256" key="7">
    <source>
        <dbReference type="ARBA" id="ARBA00023136"/>
    </source>
</evidence>
<comment type="subcellular location">
    <subcellularLocation>
        <location evidence="1">Cell membrane</location>
        <topology evidence="1">Multi-pass membrane protein</topology>
    </subcellularLocation>
</comment>
<keyword evidence="3 8" id="KW-0812">Transmembrane</keyword>
<dbReference type="InterPro" id="IPR027417">
    <property type="entry name" value="P-loop_NTPase"/>
</dbReference>
<evidence type="ECO:0000256" key="3">
    <source>
        <dbReference type="ARBA" id="ARBA00022692"/>
    </source>
</evidence>
<dbReference type="PANTHER" id="PTHR43394:SF1">
    <property type="entry name" value="ATP-BINDING CASSETTE SUB-FAMILY B MEMBER 10, MITOCHONDRIAL"/>
    <property type="match status" value="1"/>
</dbReference>
<dbReference type="InterPro" id="IPR003439">
    <property type="entry name" value="ABC_transporter-like_ATP-bd"/>
</dbReference>
<dbReference type="GO" id="GO:0005524">
    <property type="term" value="F:ATP binding"/>
    <property type="evidence" value="ECO:0007669"/>
    <property type="project" value="UniProtKB-KW"/>
</dbReference>
<proteinExistence type="predicted"/>
<keyword evidence="5 11" id="KW-0067">ATP-binding</keyword>
<feature type="transmembrane region" description="Helical" evidence="8">
    <location>
        <begin position="245"/>
        <end position="266"/>
    </location>
</feature>
<feature type="transmembrane region" description="Helical" evidence="8">
    <location>
        <begin position="130"/>
        <end position="153"/>
    </location>
</feature>
<keyword evidence="7 8" id="KW-0472">Membrane</keyword>
<dbReference type="PANTHER" id="PTHR43394">
    <property type="entry name" value="ATP-DEPENDENT PERMEASE MDL1, MITOCHONDRIAL"/>
    <property type="match status" value="1"/>
</dbReference>
<dbReference type="SUPFAM" id="SSF52540">
    <property type="entry name" value="P-loop containing nucleoside triphosphate hydrolases"/>
    <property type="match status" value="1"/>
</dbReference>
<keyword evidence="6 8" id="KW-1133">Transmembrane helix</keyword>
<dbReference type="Pfam" id="PF00005">
    <property type="entry name" value="ABC_tran"/>
    <property type="match status" value="1"/>
</dbReference>
<dbReference type="InterPro" id="IPR003593">
    <property type="entry name" value="AAA+_ATPase"/>
</dbReference>
<evidence type="ECO:0000259" key="10">
    <source>
        <dbReference type="PROSITE" id="PS50929"/>
    </source>
</evidence>
<dbReference type="RefSeq" id="WP_154537060.1">
    <property type="nucleotide sequence ID" value="NZ_VUNE01000001.1"/>
</dbReference>
<evidence type="ECO:0000313" key="11">
    <source>
        <dbReference type="EMBL" id="MST61663.1"/>
    </source>
</evidence>
<dbReference type="PROSITE" id="PS50929">
    <property type="entry name" value="ABC_TM1F"/>
    <property type="match status" value="1"/>
</dbReference>
<name>A0A6N7XDN5_9FIRM</name>
<dbReference type="GO" id="GO:0005886">
    <property type="term" value="C:plasma membrane"/>
    <property type="evidence" value="ECO:0007669"/>
    <property type="project" value="UniProtKB-SubCell"/>
</dbReference>
<organism evidence="11 12">
    <name type="scientific">Peptostreptococcus porci</name>
    <dbReference type="NCBI Taxonomy" id="2652282"/>
    <lineage>
        <taxon>Bacteria</taxon>
        <taxon>Bacillati</taxon>
        <taxon>Bacillota</taxon>
        <taxon>Clostridia</taxon>
        <taxon>Peptostreptococcales</taxon>
        <taxon>Peptostreptococcaceae</taxon>
        <taxon>Peptostreptococcus</taxon>
    </lineage>
</organism>
<dbReference type="GO" id="GO:0016887">
    <property type="term" value="F:ATP hydrolysis activity"/>
    <property type="evidence" value="ECO:0007669"/>
    <property type="project" value="InterPro"/>
</dbReference>
<evidence type="ECO:0000259" key="9">
    <source>
        <dbReference type="PROSITE" id="PS50893"/>
    </source>
</evidence>
<dbReference type="PROSITE" id="PS50893">
    <property type="entry name" value="ABC_TRANSPORTER_2"/>
    <property type="match status" value="1"/>
</dbReference>
<dbReference type="Pfam" id="PF00664">
    <property type="entry name" value="ABC_membrane"/>
    <property type="match status" value="1"/>
</dbReference>